<comment type="caution">
    <text evidence="2">The sequence shown here is derived from an EMBL/GenBank/DDBJ whole genome shotgun (WGS) entry which is preliminary data.</text>
</comment>
<feature type="signal peptide" evidence="1">
    <location>
        <begin position="1"/>
        <end position="19"/>
    </location>
</feature>
<dbReference type="Proteomes" id="UP000192578">
    <property type="component" value="Unassembled WGS sequence"/>
</dbReference>
<sequence length="381" mass="42049">MHPGLALFGVGLLVVVGGASVVKSDTGPLHRCPGSPDVCCHFQEQQWTKCTFDPRQSCDIWRTVPGARQFSFHDDGYGQSVNSPHAVTKCSFGAKHDVPEPAIFQSTAQIWTRNGRDARLGFKYLIPAGTDRLTNITVHAVFDTGRLPVLLSTASATSYDAWTYSQFYLRDLGTSYALRFTAYGKCDEVIKLDDIVVDSLVPTSEIGCLRIPTTPSTTAEPTTPVAVPTTTVAPATTRRFIPTNSVYSVLVKLGNFTYTPDKETCDSHGGACDPEVTVRYRWTMKELPLTVIQTFPEQSDVNHVTFDHLPAKVLGGPIRKGARIVVYVDVADIDSNGKDDIGTFEFSYTVPYRATSPKRVTLRDRKRGWFSVMTVEFETVF</sequence>
<keyword evidence="3" id="KW-1185">Reference proteome</keyword>
<reference evidence="3" key="1">
    <citation type="submission" date="2017-01" db="EMBL/GenBank/DDBJ databases">
        <title>Comparative genomics of anhydrobiosis in the tardigrade Hypsibius dujardini.</title>
        <authorList>
            <person name="Yoshida Y."/>
            <person name="Koutsovoulos G."/>
            <person name="Laetsch D."/>
            <person name="Stevens L."/>
            <person name="Kumar S."/>
            <person name="Horikawa D."/>
            <person name="Ishino K."/>
            <person name="Komine S."/>
            <person name="Tomita M."/>
            <person name="Blaxter M."/>
            <person name="Arakawa K."/>
        </authorList>
    </citation>
    <scope>NUCLEOTIDE SEQUENCE [LARGE SCALE GENOMIC DNA]</scope>
    <source>
        <strain evidence="3">Z151</strain>
    </source>
</reference>
<dbReference type="OrthoDB" id="10670723at2759"/>
<gene>
    <name evidence="2" type="ORF">BV898_00401</name>
</gene>
<name>A0A1W0XDE2_HYPEX</name>
<proteinExistence type="predicted"/>
<evidence type="ECO:0008006" key="4">
    <source>
        <dbReference type="Google" id="ProtNLM"/>
    </source>
</evidence>
<evidence type="ECO:0000313" key="3">
    <source>
        <dbReference type="Proteomes" id="UP000192578"/>
    </source>
</evidence>
<accession>A0A1W0XDE2</accession>
<organism evidence="2 3">
    <name type="scientific">Hypsibius exemplaris</name>
    <name type="common">Freshwater tardigrade</name>
    <dbReference type="NCBI Taxonomy" id="2072580"/>
    <lineage>
        <taxon>Eukaryota</taxon>
        <taxon>Metazoa</taxon>
        <taxon>Ecdysozoa</taxon>
        <taxon>Tardigrada</taxon>
        <taxon>Eutardigrada</taxon>
        <taxon>Parachela</taxon>
        <taxon>Hypsibioidea</taxon>
        <taxon>Hypsibiidae</taxon>
        <taxon>Hypsibius</taxon>
    </lineage>
</organism>
<feature type="chain" id="PRO_5012800014" description="MAM domain-containing protein" evidence="1">
    <location>
        <begin position="20"/>
        <end position="381"/>
    </location>
</feature>
<protein>
    <recommendedName>
        <fullName evidence="4">MAM domain-containing protein</fullName>
    </recommendedName>
</protein>
<evidence type="ECO:0000313" key="2">
    <source>
        <dbReference type="EMBL" id="OQV25460.1"/>
    </source>
</evidence>
<keyword evidence="1" id="KW-0732">Signal</keyword>
<dbReference type="AlphaFoldDB" id="A0A1W0XDE2"/>
<evidence type="ECO:0000256" key="1">
    <source>
        <dbReference type="SAM" id="SignalP"/>
    </source>
</evidence>
<dbReference type="EMBL" id="MTYJ01000002">
    <property type="protein sequence ID" value="OQV25460.1"/>
    <property type="molecule type" value="Genomic_DNA"/>
</dbReference>